<feature type="compositionally biased region" description="Low complexity" evidence="6">
    <location>
        <begin position="25"/>
        <end position="35"/>
    </location>
</feature>
<proteinExistence type="predicted"/>
<dbReference type="PANTHER" id="PTHR10218:SF360">
    <property type="entry name" value="GUANINE NUCLEOTIDE-BINDING PROTEIN SUBUNIT ALPHA HOMOLOG"/>
    <property type="match status" value="1"/>
</dbReference>
<dbReference type="InterPro" id="IPR027417">
    <property type="entry name" value="P-loop_NTPase"/>
</dbReference>
<dbReference type="EMBL" id="CAVNYO010000103">
    <property type="protein sequence ID" value="CAK5265886.1"/>
    <property type="molecule type" value="Genomic_DNA"/>
</dbReference>
<dbReference type="Pfam" id="PF00503">
    <property type="entry name" value="G-alpha"/>
    <property type="match status" value="1"/>
</dbReference>
<keyword evidence="5" id="KW-0460">Magnesium</keyword>
<accession>A0AAD2GYR7</accession>
<evidence type="ECO:0000256" key="1">
    <source>
        <dbReference type="ARBA" id="ARBA00022741"/>
    </source>
</evidence>
<dbReference type="SUPFAM" id="SSF52540">
    <property type="entry name" value="P-loop containing nucleoside triphosphate hydrolases"/>
    <property type="match status" value="1"/>
</dbReference>
<feature type="non-terminal residue" evidence="7">
    <location>
        <position position="1"/>
    </location>
</feature>
<evidence type="ECO:0008006" key="10">
    <source>
        <dbReference type="Google" id="ProtNLM"/>
    </source>
</evidence>
<evidence type="ECO:0000256" key="5">
    <source>
        <dbReference type="PIRSR" id="PIRSR601019-2"/>
    </source>
</evidence>
<dbReference type="InterPro" id="IPR001019">
    <property type="entry name" value="Gprotein_alpha_su"/>
</dbReference>
<feature type="non-terminal residue" evidence="7">
    <location>
        <position position="215"/>
    </location>
</feature>
<evidence type="ECO:0000313" key="8">
    <source>
        <dbReference type="EMBL" id="CAK5265886.1"/>
    </source>
</evidence>
<comment type="caution">
    <text evidence="7">The sequence shown here is derived from an EMBL/GenBank/DDBJ whole genome shotgun (WGS) entry which is preliminary data.</text>
</comment>
<keyword evidence="9" id="KW-1185">Reference proteome</keyword>
<keyword evidence="1 4" id="KW-0547">Nucleotide-binding</keyword>
<dbReference type="GO" id="GO:0003924">
    <property type="term" value="F:GTPase activity"/>
    <property type="evidence" value="ECO:0007669"/>
    <property type="project" value="InterPro"/>
</dbReference>
<dbReference type="GO" id="GO:0005737">
    <property type="term" value="C:cytoplasm"/>
    <property type="evidence" value="ECO:0007669"/>
    <property type="project" value="TreeGrafter"/>
</dbReference>
<dbReference type="GO" id="GO:0031683">
    <property type="term" value="F:G-protein beta/gamma-subunit complex binding"/>
    <property type="evidence" value="ECO:0007669"/>
    <property type="project" value="InterPro"/>
</dbReference>
<dbReference type="EMBL" id="CAVNYO010000092">
    <property type="protein sequence ID" value="CAK5265500.1"/>
    <property type="molecule type" value="Genomic_DNA"/>
</dbReference>
<dbReference type="GO" id="GO:0007188">
    <property type="term" value="P:adenylate cyclase-modulating G protein-coupled receptor signaling pathway"/>
    <property type="evidence" value="ECO:0007669"/>
    <property type="project" value="TreeGrafter"/>
</dbReference>
<gene>
    <name evidence="7" type="ORF">MYCIT1_LOCUS6529</name>
    <name evidence="8" type="ORF">MYCIT1_LOCUS7242</name>
</gene>
<evidence type="ECO:0000256" key="2">
    <source>
        <dbReference type="ARBA" id="ARBA00023134"/>
    </source>
</evidence>
<keyword evidence="2 4" id="KW-0342">GTP-binding</keyword>
<reference evidence="7" key="1">
    <citation type="submission" date="2023-11" db="EMBL/GenBank/DDBJ databases">
        <authorList>
            <person name="De Vega J J."/>
            <person name="De Vega J J."/>
        </authorList>
    </citation>
    <scope>NUCLEOTIDE SEQUENCE</scope>
</reference>
<dbReference type="PANTHER" id="PTHR10218">
    <property type="entry name" value="GTP-BINDING PROTEIN ALPHA SUBUNIT"/>
    <property type="match status" value="1"/>
</dbReference>
<dbReference type="GO" id="GO:0046872">
    <property type="term" value="F:metal ion binding"/>
    <property type="evidence" value="ECO:0007669"/>
    <property type="project" value="UniProtKB-KW"/>
</dbReference>
<keyword evidence="5" id="KW-0479">Metal-binding</keyword>
<feature type="region of interest" description="Disordered" evidence="6">
    <location>
        <begin position="25"/>
        <end position="45"/>
    </location>
</feature>
<protein>
    <recommendedName>
        <fullName evidence="10">Guanine nucleotide-binding protein alpha-4 subunit</fullName>
    </recommendedName>
</protein>
<organism evidence="7 9">
    <name type="scientific">Mycena citricolor</name>
    <dbReference type="NCBI Taxonomy" id="2018698"/>
    <lineage>
        <taxon>Eukaryota</taxon>
        <taxon>Fungi</taxon>
        <taxon>Dikarya</taxon>
        <taxon>Basidiomycota</taxon>
        <taxon>Agaricomycotina</taxon>
        <taxon>Agaricomycetes</taxon>
        <taxon>Agaricomycetidae</taxon>
        <taxon>Agaricales</taxon>
        <taxon>Marasmiineae</taxon>
        <taxon>Mycenaceae</taxon>
        <taxon>Mycena</taxon>
    </lineage>
</organism>
<feature type="binding site" evidence="5">
    <location>
        <position position="78"/>
    </location>
    <ligand>
        <name>Mg(2+)</name>
        <dbReference type="ChEBI" id="CHEBI:18420"/>
    </ligand>
</feature>
<evidence type="ECO:0000256" key="4">
    <source>
        <dbReference type="PIRSR" id="PIRSR601019-1"/>
    </source>
</evidence>
<feature type="binding site" evidence="4">
    <location>
        <begin position="74"/>
        <end position="79"/>
    </location>
    <ligand>
        <name>GTP</name>
        <dbReference type="ChEBI" id="CHEBI:37565"/>
    </ligand>
</feature>
<dbReference type="GO" id="GO:0005834">
    <property type="term" value="C:heterotrimeric G-protein complex"/>
    <property type="evidence" value="ECO:0007669"/>
    <property type="project" value="TreeGrafter"/>
</dbReference>
<dbReference type="AlphaFoldDB" id="A0AAD2GYR7"/>
<evidence type="ECO:0000256" key="3">
    <source>
        <dbReference type="ARBA" id="ARBA00023224"/>
    </source>
</evidence>
<evidence type="ECO:0000256" key="6">
    <source>
        <dbReference type="SAM" id="MobiDB-lite"/>
    </source>
</evidence>
<keyword evidence="3" id="KW-0807">Transducer</keyword>
<dbReference type="Gene3D" id="3.40.50.300">
    <property type="entry name" value="P-loop containing nucleotide triphosphate hydrolases"/>
    <property type="match status" value="1"/>
</dbReference>
<dbReference type="Proteomes" id="UP001295794">
    <property type="component" value="Unassembled WGS sequence"/>
</dbReference>
<sequence>GRGPRLARRPSHQALGSFRYYLPSFSSSTSSSLSSAPDAQHTSNLIDEEIKRDAVRRQGERLREVKVVLLGQAESGKSTLQKQLQLYHASHILDAERPAWRIVVYANLIKAVRMIFEELDFEFSAAAEEYPLPSDGSGPTDVAAQNELNVLRRKLLPLISLESSLSSELSEDVAFTPNRHGTLLLSPKGRRSSSRPISALRDSSRAVLATNRVAQ</sequence>
<evidence type="ECO:0000313" key="7">
    <source>
        <dbReference type="EMBL" id="CAK5265500.1"/>
    </source>
</evidence>
<name>A0AAD2GYR7_9AGAR</name>
<dbReference type="GO" id="GO:0005525">
    <property type="term" value="F:GTP binding"/>
    <property type="evidence" value="ECO:0007669"/>
    <property type="project" value="UniProtKB-KW"/>
</dbReference>
<dbReference type="GO" id="GO:0001664">
    <property type="term" value="F:G protein-coupled receptor binding"/>
    <property type="evidence" value="ECO:0007669"/>
    <property type="project" value="TreeGrafter"/>
</dbReference>
<evidence type="ECO:0000313" key="9">
    <source>
        <dbReference type="Proteomes" id="UP001295794"/>
    </source>
</evidence>